<dbReference type="AlphaFoldDB" id="A0A1I4DL24"/>
<evidence type="ECO:0000313" key="5">
    <source>
        <dbReference type="Proteomes" id="UP000199473"/>
    </source>
</evidence>
<dbReference type="Proteomes" id="UP000199473">
    <property type="component" value="Unassembled WGS sequence"/>
</dbReference>
<sequence length="112" mass="11473">MPRLALILAPLLALAACSDPDDRDQRALAGAAIGTGAGALIGSVTGSAGRGALIGGALGTLAGALTPPPQPEAIPGEPRLAQPYDPRHGGWHDQYGQWHYGQPPQGYQPNYK</sequence>
<feature type="domain" description="YMGG-like Gly-zipper" evidence="3">
    <location>
        <begin position="25"/>
        <end position="65"/>
    </location>
</feature>
<evidence type="ECO:0000256" key="1">
    <source>
        <dbReference type="SAM" id="MobiDB-lite"/>
    </source>
</evidence>
<keyword evidence="5" id="KW-1185">Reference proteome</keyword>
<feature type="region of interest" description="Disordered" evidence="1">
    <location>
        <begin position="64"/>
        <end position="112"/>
    </location>
</feature>
<feature type="chain" id="PRO_5012768785" evidence="2">
    <location>
        <begin position="16"/>
        <end position="112"/>
    </location>
</feature>
<evidence type="ECO:0000313" key="4">
    <source>
        <dbReference type="EMBL" id="SFK93619.1"/>
    </source>
</evidence>
<protein>
    <submittedName>
        <fullName evidence="4">YMGG-like Gly-zipper</fullName>
    </submittedName>
</protein>
<reference evidence="4 5" key="1">
    <citation type="submission" date="2016-10" db="EMBL/GenBank/DDBJ databases">
        <authorList>
            <person name="de Groot N.N."/>
        </authorList>
    </citation>
    <scope>NUCLEOTIDE SEQUENCE [LARGE SCALE GENOMIC DNA]</scope>
    <source>
        <strain evidence="4 5">DSM 19981</strain>
    </source>
</reference>
<accession>A0A1I4DL24</accession>
<name>A0A1I4DL24_9PROT</name>
<dbReference type="InterPro" id="IPR027367">
    <property type="entry name" value="Gly-zipper_YMGG"/>
</dbReference>
<dbReference type="STRING" id="1123062.SAMN02745775_11179"/>
<dbReference type="RefSeq" id="WP_092962166.1">
    <property type="nucleotide sequence ID" value="NZ_FOSQ01000011.1"/>
</dbReference>
<organism evidence="4 5">
    <name type="scientific">Falsiroseomonas stagni DSM 19981</name>
    <dbReference type="NCBI Taxonomy" id="1123062"/>
    <lineage>
        <taxon>Bacteria</taxon>
        <taxon>Pseudomonadati</taxon>
        <taxon>Pseudomonadota</taxon>
        <taxon>Alphaproteobacteria</taxon>
        <taxon>Acetobacterales</taxon>
        <taxon>Roseomonadaceae</taxon>
        <taxon>Falsiroseomonas</taxon>
    </lineage>
</organism>
<dbReference type="OrthoDB" id="9879565at2"/>
<evidence type="ECO:0000256" key="2">
    <source>
        <dbReference type="SAM" id="SignalP"/>
    </source>
</evidence>
<feature type="signal peptide" evidence="2">
    <location>
        <begin position="1"/>
        <end position="15"/>
    </location>
</feature>
<gene>
    <name evidence="4" type="ORF">SAMN02745775_11179</name>
</gene>
<proteinExistence type="predicted"/>
<dbReference type="PROSITE" id="PS51257">
    <property type="entry name" value="PROKAR_LIPOPROTEIN"/>
    <property type="match status" value="1"/>
</dbReference>
<keyword evidence="2" id="KW-0732">Signal</keyword>
<evidence type="ECO:0000259" key="3">
    <source>
        <dbReference type="Pfam" id="PF13441"/>
    </source>
</evidence>
<dbReference type="Pfam" id="PF13441">
    <property type="entry name" value="Gly-zipper_YMGG"/>
    <property type="match status" value="1"/>
</dbReference>
<dbReference type="EMBL" id="FOSQ01000011">
    <property type="protein sequence ID" value="SFK93619.1"/>
    <property type="molecule type" value="Genomic_DNA"/>
</dbReference>